<proteinExistence type="predicted"/>
<evidence type="ECO:0008006" key="5">
    <source>
        <dbReference type="Google" id="ProtNLM"/>
    </source>
</evidence>
<evidence type="ECO:0000256" key="2">
    <source>
        <dbReference type="SAM" id="MobiDB-lite"/>
    </source>
</evidence>
<organism evidence="3 4">
    <name type="scientific">Myxococcus virescens</name>
    <dbReference type="NCBI Taxonomy" id="83456"/>
    <lineage>
        <taxon>Bacteria</taxon>
        <taxon>Pseudomonadati</taxon>
        <taxon>Myxococcota</taxon>
        <taxon>Myxococcia</taxon>
        <taxon>Myxococcales</taxon>
        <taxon>Cystobacterineae</taxon>
        <taxon>Myxococcaceae</taxon>
        <taxon>Myxococcus</taxon>
    </lineage>
</organism>
<evidence type="ECO:0000256" key="1">
    <source>
        <dbReference type="SAM" id="Coils"/>
    </source>
</evidence>
<evidence type="ECO:0000313" key="4">
    <source>
        <dbReference type="Proteomes" id="UP000321224"/>
    </source>
</evidence>
<accession>A0A511HC19</accession>
<gene>
    <name evidence="3" type="ORF">MVI01_28660</name>
</gene>
<dbReference type="AlphaFoldDB" id="A0A511HC19"/>
<sequence>MGWQAGTHLALGLSLMNLRPLALLLSLLLAMPGQAASGLEAVRGRAQSARAETRSLRGQQQALRDELNGLAARIETLKAQRQGRLMAGTELEDALRRSQELSGQLTGLAQAVVAAEGEAERAHLALHTALSDELSRLLAAWEGTADRGQRETLLEAVRSVRAEREAIRAALPASQVPSLNKATAGGDDPEDLLAQADTLRDTRDKVRERLKALRGRITEVREERDLDRRMNDFLGEESMFDDQDRRLRLRMGSDRALQVERSVPGTSAPNFQGDSPDDPPPNVGGRPGEGVDPGRPPYPAQVSARATDRRPQVETQRAQDLAAGGPVDLAAMEAEATRLETLARELEGRATKLERRAQEMGVP</sequence>
<feature type="coiled-coil region" evidence="1">
    <location>
        <begin position="329"/>
        <end position="356"/>
    </location>
</feature>
<comment type="caution">
    <text evidence="3">The sequence shown here is derived from an EMBL/GenBank/DDBJ whole genome shotgun (WGS) entry which is preliminary data.</text>
</comment>
<dbReference type="EMBL" id="BJVY01000013">
    <property type="protein sequence ID" value="GEL71082.1"/>
    <property type="molecule type" value="Genomic_DNA"/>
</dbReference>
<feature type="region of interest" description="Disordered" evidence="2">
    <location>
        <begin position="255"/>
        <end position="325"/>
    </location>
</feature>
<dbReference type="Proteomes" id="UP000321224">
    <property type="component" value="Unassembled WGS sequence"/>
</dbReference>
<evidence type="ECO:0000313" key="3">
    <source>
        <dbReference type="EMBL" id="GEL71082.1"/>
    </source>
</evidence>
<feature type="coiled-coil region" evidence="1">
    <location>
        <begin position="196"/>
        <end position="223"/>
    </location>
</feature>
<keyword evidence="1" id="KW-0175">Coiled coil</keyword>
<protein>
    <recommendedName>
        <fullName evidence="5">Developmental regulator SasN</fullName>
    </recommendedName>
</protein>
<feature type="compositionally biased region" description="Polar residues" evidence="2">
    <location>
        <begin position="264"/>
        <end position="273"/>
    </location>
</feature>
<name>A0A511HC19_9BACT</name>
<reference evidence="3 4" key="1">
    <citation type="submission" date="2019-07" db="EMBL/GenBank/DDBJ databases">
        <title>Whole genome shotgun sequence of Myxococcus virescens NBRC 100334.</title>
        <authorList>
            <person name="Hosoyama A."/>
            <person name="Uohara A."/>
            <person name="Ohji S."/>
            <person name="Ichikawa N."/>
        </authorList>
    </citation>
    <scope>NUCLEOTIDE SEQUENCE [LARGE SCALE GENOMIC DNA]</scope>
    <source>
        <strain evidence="3 4">NBRC 100334</strain>
    </source>
</reference>